<dbReference type="RefSeq" id="WP_211630175.1">
    <property type="nucleotide sequence ID" value="NZ_CP073100.1"/>
</dbReference>
<dbReference type="Proteomes" id="UP000676169">
    <property type="component" value="Chromosome"/>
</dbReference>
<dbReference type="EMBL" id="CP073100">
    <property type="protein sequence ID" value="QUE50086.1"/>
    <property type="molecule type" value="Genomic_DNA"/>
</dbReference>
<gene>
    <name evidence="1" type="ORF">KBB96_14565</name>
</gene>
<name>A0A975IY70_9BACT</name>
<dbReference type="KEGG" id="lamb:KBB96_14565"/>
<protein>
    <submittedName>
        <fullName evidence="1">Uncharacterized protein</fullName>
    </submittedName>
</protein>
<evidence type="ECO:0000313" key="1">
    <source>
        <dbReference type="EMBL" id="QUE50086.1"/>
    </source>
</evidence>
<dbReference type="AlphaFoldDB" id="A0A975IY70"/>
<sequence>MKTYAIIYRGEKQDRIYAIYETISKLFNVISCEFDDGICFVKTNESPERSLERIATNMELNLADTIYIFRISKEYTAAGTTKTIRALDAALEEDSQHTHS</sequence>
<organism evidence="1 2">
    <name type="scientific">Luteolibacter ambystomatis</name>
    <dbReference type="NCBI Taxonomy" id="2824561"/>
    <lineage>
        <taxon>Bacteria</taxon>
        <taxon>Pseudomonadati</taxon>
        <taxon>Verrucomicrobiota</taxon>
        <taxon>Verrucomicrobiia</taxon>
        <taxon>Verrucomicrobiales</taxon>
        <taxon>Verrucomicrobiaceae</taxon>
        <taxon>Luteolibacter</taxon>
    </lineage>
</organism>
<keyword evidence="2" id="KW-1185">Reference proteome</keyword>
<proteinExistence type="predicted"/>
<accession>A0A975IY70</accession>
<evidence type="ECO:0000313" key="2">
    <source>
        <dbReference type="Proteomes" id="UP000676169"/>
    </source>
</evidence>
<reference evidence="1" key="1">
    <citation type="submission" date="2021-04" db="EMBL/GenBank/DDBJ databases">
        <title>Luteolibacter sp. 32A isolated from the skin of an Anderson's salamander (Ambystoma andersonii).</title>
        <authorList>
            <person name="Spergser J."/>
            <person name="Busse H.-J."/>
        </authorList>
    </citation>
    <scope>NUCLEOTIDE SEQUENCE</scope>
    <source>
        <strain evidence="1">32A</strain>
    </source>
</reference>